<dbReference type="Proteomes" id="UP001458880">
    <property type="component" value="Unassembled WGS sequence"/>
</dbReference>
<organism evidence="1 2">
    <name type="scientific">Popillia japonica</name>
    <name type="common">Japanese beetle</name>
    <dbReference type="NCBI Taxonomy" id="7064"/>
    <lineage>
        <taxon>Eukaryota</taxon>
        <taxon>Metazoa</taxon>
        <taxon>Ecdysozoa</taxon>
        <taxon>Arthropoda</taxon>
        <taxon>Hexapoda</taxon>
        <taxon>Insecta</taxon>
        <taxon>Pterygota</taxon>
        <taxon>Neoptera</taxon>
        <taxon>Endopterygota</taxon>
        <taxon>Coleoptera</taxon>
        <taxon>Polyphaga</taxon>
        <taxon>Scarabaeiformia</taxon>
        <taxon>Scarabaeidae</taxon>
        <taxon>Rutelinae</taxon>
        <taxon>Popillia</taxon>
    </lineage>
</organism>
<comment type="caution">
    <text evidence="1">The sequence shown here is derived from an EMBL/GenBank/DDBJ whole genome shotgun (WGS) entry which is preliminary data.</text>
</comment>
<keyword evidence="2" id="KW-1185">Reference proteome</keyword>
<sequence>MFISTDHEAVEDTELVTVLGLVNVVSVELAVVVLNSVVVSSCVFDVRLLGCKDVSEVNVKLTADASVVVSVEDTELVTVVGLFPLEIYHFQVF</sequence>
<gene>
    <name evidence="1" type="ORF">QE152_g5444</name>
</gene>
<protein>
    <submittedName>
        <fullName evidence="1">Uncharacterized protein</fullName>
    </submittedName>
</protein>
<dbReference type="AlphaFoldDB" id="A0AAW1MIT9"/>
<dbReference type="EMBL" id="JASPKY010000032">
    <property type="protein sequence ID" value="KAK9747294.1"/>
    <property type="molecule type" value="Genomic_DNA"/>
</dbReference>
<name>A0AAW1MIT9_POPJA</name>
<reference evidence="1 2" key="1">
    <citation type="journal article" date="2024" name="BMC Genomics">
        <title>De novo assembly and annotation of Popillia japonica's genome with initial clues to its potential as an invasive pest.</title>
        <authorList>
            <person name="Cucini C."/>
            <person name="Boschi S."/>
            <person name="Funari R."/>
            <person name="Cardaioli E."/>
            <person name="Iannotti N."/>
            <person name="Marturano G."/>
            <person name="Paoli F."/>
            <person name="Bruttini M."/>
            <person name="Carapelli A."/>
            <person name="Frati F."/>
            <person name="Nardi F."/>
        </authorList>
    </citation>
    <scope>NUCLEOTIDE SEQUENCE [LARGE SCALE GENOMIC DNA]</scope>
    <source>
        <strain evidence="1">DMR45628</strain>
    </source>
</reference>
<accession>A0AAW1MIT9</accession>
<evidence type="ECO:0000313" key="1">
    <source>
        <dbReference type="EMBL" id="KAK9747294.1"/>
    </source>
</evidence>
<proteinExistence type="predicted"/>
<evidence type="ECO:0000313" key="2">
    <source>
        <dbReference type="Proteomes" id="UP001458880"/>
    </source>
</evidence>